<name>A0ABS4G5W7_9CLOT</name>
<gene>
    <name evidence="1" type="ORF">J2Z34_002459</name>
</gene>
<reference evidence="1 2" key="1">
    <citation type="submission" date="2021-03" db="EMBL/GenBank/DDBJ databases">
        <title>Genomic Encyclopedia of Type Strains, Phase IV (KMG-IV): sequencing the most valuable type-strain genomes for metagenomic binning, comparative biology and taxonomic classification.</title>
        <authorList>
            <person name="Goeker M."/>
        </authorList>
    </citation>
    <scope>NUCLEOTIDE SEQUENCE [LARGE SCALE GENOMIC DNA]</scope>
    <source>
        <strain evidence="1 2">DSM 6139</strain>
    </source>
</reference>
<dbReference type="InterPro" id="IPR036514">
    <property type="entry name" value="SGNH_hydro_sf"/>
</dbReference>
<dbReference type="SUPFAM" id="SSF52266">
    <property type="entry name" value="SGNH hydrolase"/>
    <property type="match status" value="1"/>
</dbReference>
<protein>
    <submittedName>
        <fullName evidence="1">Uncharacterized protein</fullName>
    </submittedName>
</protein>
<dbReference type="EMBL" id="JAGGKC010000021">
    <property type="protein sequence ID" value="MBP1919963.1"/>
    <property type="molecule type" value="Genomic_DNA"/>
</dbReference>
<keyword evidence="2" id="KW-1185">Reference proteome</keyword>
<evidence type="ECO:0000313" key="2">
    <source>
        <dbReference type="Proteomes" id="UP001519271"/>
    </source>
</evidence>
<accession>A0ABS4G5W7</accession>
<dbReference type="Proteomes" id="UP001519271">
    <property type="component" value="Unassembled WGS sequence"/>
</dbReference>
<sequence length="183" mass="19922">MFKEGVISEGKPLMLSNLKAGTYRVEELAKDGYENVSITGPIAISAKGTYTFAVVNRKLAEPPPVTAFHYLALGDSIATGKSSKGTTTSYVTTFYNHLKTIYPDATMRNLAVDGDDASELLARLSGSTYIEELNSLMTKVTRFLGTEHTYRLIYLPAEVSLVYQAIPAIPAVPVCFCIVKTPE</sequence>
<comment type="caution">
    <text evidence="1">The sequence shown here is derived from an EMBL/GenBank/DDBJ whole genome shotgun (WGS) entry which is preliminary data.</text>
</comment>
<evidence type="ECO:0000313" key="1">
    <source>
        <dbReference type="EMBL" id="MBP1919963.1"/>
    </source>
</evidence>
<organism evidence="1 2">
    <name type="scientific">Youngiibacter multivorans</name>
    <dbReference type="NCBI Taxonomy" id="937251"/>
    <lineage>
        <taxon>Bacteria</taxon>
        <taxon>Bacillati</taxon>
        <taxon>Bacillota</taxon>
        <taxon>Clostridia</taxon>
        <taxon>Eubacteriales</taxon>
        <taxon>Clostridiaceae</taxon>
        <taxon>Youngiibacter</taxon>
    </lineage>
</organism>
<dbReference type="Gene3D" id="3.40.50.1110">
    <property type="entry name" value="SGNH hydrolase"/>
    <property type="match status" value="1"/>
</dbReference>
<proteinExistence type="predicted"/>